<keyword evidence="9" id="KW-1185">Reference proteome</keyword>
<evidence type="ECO:0000256" key="1">
    <source>
        <dbReference type="ARBA" id="ARBA00004141"/>
    </source>
</evidence>
<feature type="transmembrane region" description="Helical" evidence="6">
    <location>
        <begin position="323"/>
        <end position="344"/>
    </location>
</feature>
<feature type="transmembrane region" description="Helical" evidence="6">
    <location>
        <begin position="80"/>
        <end position="98"/>
    </location>
</feature>
<feature type="domain" description="EamA" evidence="7">
    <location>
        <begin position="87"/>
        <end position="223"/>
    </location>
</feature>
<accession>M2RB04</accession>
<evidence type="ECO:0000313" key="8">
    <source>
        <dbReference type="EMBL" id="EMD35946.1"/>
    </source>
</evidence>
<dbReference type="InterPro" id="IPR000620">
    <property type="entry name" value="EamA_dom"/>
</dbReference>
<dbReference type="AlphaFoldDB" id="M2RB04"/>
<feature type="domain" description="EamA" evidence="7">
    <location>
        <begin position="271"/>
        <end position="395"/>
    </location>
</feature>
<evidence type="ECO:0000313" key="9">
    <source>
        <dbReference type="Proteomes" id="UP000016930"/>
    </source>
</evidence>
<dbReference type="PANTHER" id="PTHR22911:SF6">
    <property type="entry name" value="SOLUTE CARRIER FAMILY 35 MEMBER G1"/>
    <property type="match status" value="1"/>
</dbReference>
<dbReference type="STRING" id="914234.M2RB04"/>
<dbReference type="Proteomes" id="UP000016930">
    <property type="component" value="Unassembled WGS sequence"/>
</dbReference>
<feature type="transmembrane region" description="Helical" evidence="6">
    <location>
        <begin position="209"/>
        <end position="230"/>
    </location>
</feature>
<evidence type="ECO:0000256" key="5">
    <source>
        <dbReference type="SAM" id="MobiDB-lite"/>
    </source>
</evidence>
<dbReference type="HOGENOM" id="CLU_032828_4_1_1"/>
<feature type="transmembrane region" description="Helical" evidence="6">
    <location>
        <begin position="293"/>
        <end position="311"/>
    </location>
</feature>
<feature type="transmembrane region" description="Helical" evidence="6">
    <location>
        <begin position="356"/>
        <end position="373"/>
    </location>
</feature>
<sequence length="455" mass="49261">MSKSTMRMPYVATTPDRAVFGDDIPLSPFDRLKNEYEVVPPELPLRLETIHEVPELEYVPEANVRGLGARWRRFHARFRAFVNDNTGLLLIAASQAFGSLMSVTVKQLSTWDPPVSPLELICVRMILTWICCVSIMSMTGVPDPVLGPKGIRMLLAFRGFCGFCGLFTTYYSLQYLSISDVTVIGFLAPMCTAVVGALVLKEDFKRSQALAGICSLVGVVLIARPAFIFGSAAKDGVQAPIGDVTTRAEGSLREITAAQRLFAVGVCLCGVLGATGAYTSIRAIGKRAHPMHNMVAFATLCIIVSSIAMPVSRMHVVVPKEPAWIALLFAVGVCGFLGQILMTMGLQRETAGRGTMAVYIQIIYATIFEKIFFNTTPPPLSILGTIIIMASAIYVAVTKNKMSAQADPTEDPALEEGLLAHPEDEDYSETTTIRGEESPIGSSGQWTPEIPSKSP</sequence>
<keyword evidence="4 6" id="KW-0472">Membrane</keyword>
<dbReference type="EMBL" id="KB445799">
    <property type="protein sequence ID" value="EMD35946.1"/>
    <property type="molecule type" value="Genomic_DNA"/>
</dbReference>
<keyword evidence="2 6" id="KW-0812">Transmembrane</keyword>
<protein>
    <recommendedName>
        <fullName evidence="7">EamA domain-containing protein</fullName>
    </recommendedName>
</protein>
<organism evidence="8 9">
    <name type="scientific">Ceriporiopsis subvermispora (strain B)</name>
    <name type="common">White-rot fungus</name>
    <name type="synonym">Gelatoporia subvermispora</name>
    <dbReference type="NCBI Taxonomy" id="914234"/>
    <lineage>
        <taxon>Eukaryota</taxon>
        <taxon>Fungi</taxon>
        <taxon>Dikarya</taxon>
        <taxon>Basidiomycota</taxon>
        <taxon>Agaricomycotina</taxon>
        <taxon>Agaricomycetes</taxon>
        <taxon>Polyporales</taxon>
        <taxon>Gelatoporiaceae</taxon>
        <taxon>Gelatoporia</taxon>
    </lineage>
</organism>
<dbReference type="OrthoDB" id="306876at2759"/>
<name>M2RB04_CERS8</name>
<gene>
    <name evidence="8" type="ORF">CERSUDRAFT_115894</name>
</gene>
<evidence type="ECO:0000259" key="7">
    <source>
        <dbReference type="Pfam" id="PF00892"/>
    </source>
</evidence>
<keyword evidence="3 6" id="KW-1133">Transmembrane helix</keyword>
<dbReference type="PANTHER" id="PTHR22911">
    <property type="entry name" value="ACYL-MALONYL CONDENSING ENZYME-RELATED"/>
    <property type="match status" value="1"/>
</dbReference>
<feature type="transmembrane region" description="Helical" evidence="6">
    <location>
        <begin position="183"/>
        <end position="200"/>
    </location>
</feature>
<proteinExistence type="predicted"/>
<dbReference type="GO" id="GO:0016020">
    <property type="term" value="C:membrane"/>
    <property type="evidence" value="ECO:0007669"/>
    <property type="project" value="UniProtKB-SubCell"/>
</dbReference>
<reference evidence="8 9" key="1">
    <citation type="journal article" date="2012" name="Proc. Natl. Acad. Sci. U.S.A.">
        <title>Comparative genomics of Ceriporiopsis subvermispora and Phanerochaete chrysosporium provide insight into selective ligninolysis.</title>
        <authorList>
            <person name="Fernandez-Fueyo E."/>
            <person name="Ruiz-Duenas F.J."/>
            <person name="Ferreira P."/>
            <person name="Floudas D."/>
            <person name="Hibbett D.S."/>
            <person name="Canessa P."/>
            <person name="Larrondo L.F."/>
            <person name="James T.Y."/>
            <person name="Seelenfreund D."/>
            <person name="Lobos S."/>
            <person name="Polanco R."/>
            <person name="Tello M."/>
            <person name="Honda Y."/>
            <person name="Watanabe T."/>
            <person name="Watanabe T."/>
            <person name="Ryu J.S."/>
            <person name="Kubicek C.P."/>
            <person name="Schmoll M."/>
            <person name="Gaskell J."/>
            <person name="Hammel K.E."/>
            <person name="St John F.J."/>
            <person name="Vanden Wymelenberg A."/>
            <person name="Sabat G."/>
            <person name="Splinter BonDurant S."/>
            <person name="Syed K."/>
            <person name="Yadav J.S."/>
            <person name="Doddapaneni H."/>
            <person name="Subramanian V."/>
            <person name="Lavin J.L."/>
            <person name="Oguiza J.A."/>
            <person name="Perez G."/>
            <person name="Pisabarro A.G."/>
            <person name="Ramirez L."/>
            <person name="Santoyo F."/>
            <person name="Master E."/>
            <person name="Coutinho P.M."/>
            <person name="Henrissat B."/>
            <person name="Lombard V."/>
            <person name="Magnuson J.K."/>
            <person name="Kuees U."/>
            <person name="Hori C."/>
            <person name="Igarashi K."/>
            <person name="Samejima M."/>
            <person name="Held B.W."/>
            <person name="Barry K.W."/>
            <person name="LaButti K.M."/>
            <person name="Lapidus A."/>
            <person name="Lindquist E.A."/>
            <person name="Lucas S.M."/>
            <person name="Riley R."/>
            <person name="Salamov A.A."/>
            <person name="Hoffmeister D."/>
            <person name="Schwenk D."/>
            <person name="Hadar Y."/>
            <person name="Yarden O."/>
            <person name="de Vries R.P."/>
            <person name="Wiebenga A."/>
            <person name="Stenlid J."/>
            <person name="Eastwood D."/>
            <person name="Grigoriev I.V."/>
            <person name="Berka R.M."/>
            <person name="Blanchette R.A."/>
            <person name="Kersten P."/>
            <person name="Martinez A.T."/>
            <person name="Vicuna R."/>
            <person name="Cullen D."/>
        </authorList>
    </citation>
    <scope>NUCLEOTIDE SEQUENCE [LARGE SCALE GENOMIC DNA]</scope>
    <source>
        <strain evidence="8 9">B</strain>
    </source>
</reference>
<evidence type="ECO:0000256" key="3">
    <source>
        <dbReference type="ARBA" id="ARBA00022989"/>
    </source>
</evidence>
<feature type="region of interest" description="Disordered" evidence="5">
    <location>
        <begin position="406"/>
        <end position="455"/>
    </location>
</feature>
<dbReference type="InterPro" id="IPR037185">
    <property type="entry name" value="EmrE-like"/>
</dbReference>
<evidence type="ECO:0000256" key="2">
    <source>
        <dbReference type="ARBA" id="ARBA00022692"/>
    </source>
</evidence>
<comment type="subcellular location">
    <subcellularLocation>
        <location evidence="1">Membrane</location>
        <topology evidence="1">Multi-pass membrane protein</topology>
    </subcellularLocation>
</comment>
<feature type="transmembrane region" description="Helical" evidence="6">
    <location>
        <begin position="379"/>
        <end position="397"/>
    </location>
</feature>
<dbReference type="Pfam" id="PF00892">
    <property type="entry name" value="EamA"/>
    <property type="match status" value="2"/>
</dbReference>
<feature type="transmembrane region" description="Helical" evidence="6">
    <location>
        <begin position="153"/>
        <end position="171"/>
    </location>
</feature>
<feature type="transmembrane region" description="Helical" evidence="6">
    <location>
        <begin position="118"/>
        <end position="141"/>
    </location>
</feature>
<evidence type="ECO:0000256" key="4">
    <source>
        <dbReference type="ARBA" id="ARBA00023136"/>
    </source>
</evidence>
<feature type="transmembrane region" description="Helical" evidence="6">
    <location>
        <begin position="261"/>
        <end position="281"/>
    </location>
</feature>
<dbReference type="SUPFAM" id="SSF103481">
    <property type="entry name" value="Multidrug resistance efflux transporter EmrE"/>
    <property type="match status" value="2"/>
</dbReference>
<evidence type="ECO:0000256" key="6">
    <source>
        <dbReference type="SAM" id="Phobius"/>
    </source>
</evidence>